<evidence type="ECO:0000313" key="2">
    <source>
        <dbReference type="EMBL" id="KAK5954489.1"/>
    </source>
</evidence>
<dbReference type="AlphaFoldDB" id="A0AAN8EFI9"/>
<dbReference type="InterPro" id="IPR052895">
    <property type="entry name" value="HetReg/Transcr_Mod"/>
</dbReference>
<dbReference type="Pfam" id="PF06985">
    <property type="entry name" value="HET"/>
    <property type="match status" value="1"/>
</dbReference>
<feature type="domain" description="Heterokaryon incompatibility" evidence="1">
    <location>
        <begin position="65"/>
        <end position="222"/>
    </location>
</feature>
<evidence type="ECO:0000259" key="1">
    <source>
        <dbReference type="Pfam" id="PF06985"/>
    </source>
</evidence>
<organism evidence="2 3">
    <name type="scientific">Knufia fluminis</name>
    <dbReference type="NCBI Taxonomy" id="191047"/>
    <lineage>
        <taxon>Eukaryota</taxon>
        <taxon>Fungi</taxon>
        <taxon>Dikarya</taxon>
        <taxon>Ascomycota</taxon>
        <taxon>Pezizomycotina</taxon>
        <taxon>Eurotiomycetes</taxon>
        <taxon>Chaetothyriomycetidae</taxon>
        <taxon>Chaetothyriales</taxon>
        <taxon>Trichomeriaceae</taxon>
        <taxon>Knufia</taxon>
    </lineage>
</organism>
<proteinExistence type="predicted"/>
<dbReference type="Proteomes" id="UP001316803">
    <property type="component" value="Unassembled WGS sequence"/>
</dbReference>
<keyword evidence="3" id="KW-1185">Reference proteome</keyword>
<dbReference type="Pfam" id="PF26639">
    <property type="entry name" value="Het-6_barrel"/>
    <property type="match status" value="1"/>
</dbReference>
<dbReference type="PANTHER" id="PTHR24148:SF64">
    <property type="entry name" value="HETEROKARYON INCOMPATIBILITY DOMAIN-CONTAINING PROTEIN"/>
    <property type="match status" value="1"/>
</dbReference>
<evidence type="ECO:0000313" key="3">
    <source>
        <dbReference type="Proteomes" id="UP001316803"/>
    </source>
</evidence>
<reference evidence="2 3" key="1">
    <citation type="submission" date="2022-12" db="EMBL/GenBank/DDBJ databases">
        <title>Genomic features and morphological characterization of a novel Knufia sp. strain isolated from spacecraft assembly facility.</title>
        <authorList>
            <person name="Teixeira M."/>
            <person name="Chander A.M."/>
            <person name="Stajich J.E."/>
            <person name="Venkateswaran K."/>
        </authorList>
    </citation>
    <scope>NUCLEOTIDE SEQUENCE [LARGE SCALE GENOMIC DNA]</scope>
    <source>
        <strain evidence="2 3">FJI-L2-BK-P2</strain>
    </source>
</reference>
<dbReference type="InterPro" id="IPR010730">
    <property type="entry name" value="HET"/>
</dbReference>
<dbReference type="EMBL" id="JAKLMC020000008">
    <property type="protein sequence ID" value="KAK5954489.1"/>
    <property type="molecule type" value="Genomic_DNA"/>
</dbReference>
<protein>
    <recommendedName>
        <fullName evidence="1">Heterokaryon incompatibility domain-containing protein</fullName>
    </recommendedName>
</protein>
<comment type="caution">
    <text evidence="2">The sequence shown here is derived from an EMBL/GenBank/DDBJ whole genome shotgun (WGS) entry which is preliminary data.</text>
</comment>
<name>A0AAN8EFI9_9EURO</name>
<sequence>MENASAAGRSSPDCNVATVHDFGYRGLDIKQKEIRLLIVQPGLQDDPVHGTFKYACLSHSPITTYETISYVWGDASVRGSIYLHGQPTDVPASTEAVLRRMRHKDQDRILWIDAVCINQTDLDERGNQVAMMAEIYGKTSCNLIWLGKDDDGTNEQALQSISAILKDMKIETNDLQELTRKLYGTRGNWLWSTTGISTSVDWPSFLQYLASRWFTRLWVVQEACLPAKSICYRGSSELPLEDVLRAACWTAHKAYSLPTLEPSNGIKCAVGIAMYADHEYGRSEILYKKGQLAATLSLLADSLDDFDAHDPRDQIYGMLGLYQKYINPRELPASAANSRVFRDVARLIIADEASLDILEDNDSRSNNSSDLRFPTWVPRWHNKRDYDLQHTQHHPTRCYADAQIEFDISNLHATVDLDVLLVKGVTLGVIEQASVKISRQHFMAESLHGRSDEEVNRKVAHTLIKGLDGYLVAIDEAQSTDLYAAFRNYVLQMDEFPCLLGDISEATEPDARKAASYFEALSNACYNQRLFITASGHLGLGPLTLEPGDIVAVLFGSRFPLVLRPLDLPTKGYRLVGSCWVYGIMEGQAVHAHRAQGLADEVFYLH</sequence>
<dbReference type="PANTHER" id="PTHR24148">
    <property type="entry name" value="ANKYRIN REPEAT DOMAIN-CONTAINING PROTEIN 39 HOMOLOG-RELATED"/>
    <property type="match status" value="1"/>
</dbReference>
<accession>A0AAN8EFI9</accession>
<gene>
    <name evidence="2" type="ORF">OHC33_004211</name>
</gene>